<organism evidence="1 2">
    <name type="scientific">Candidatus Desantisbacteria bacterium CG07_land_8_20_14_0_80_39_15</name>
    <dbReference type="NCBI Taxonomy" id="1974549"/>
    <lineage>
        <taxon>Bacteria</taxon>
        <taxon>Candidatus Desantisiibacteriota</taxon>
    </lineage>
</organism>
<gene>
    <name evidence="1" type="ORF">COS91_06540</name>
</gene>
<evidence type="ECO:0000313" key="2">
    <source>
        <dbReference type="Proteomes" id="UP000229227"/>
    </source>
</evidence>
<comment type="caution">
    <text evidence="1">The sequence shown here is derived from an EMBL/GenBank/DDBJ whole genome shotgun (WGS) entry which is preliminary data.</text>
</comment>
<sequence>MEVVRNFIFEKPSYSQDALADILSEKTAVQKTSLFQTLFLIKYREILKSRHIREINSKMTEMSGKLGLLKICPPMDGGRQAGNLEKIMCDLEGDKRQEETSCWRDILELKTKLLEVAKEYRATARRGELFKVNQENDRYKE</sequence>
<dbReference type="AlphaFoldDB" id="A0A2M6ZF53"/>
<name>A0A2M6ZF53_9BACT</name>
<accession>A0A2M6ZF53</accession>
<evidence type="ECO:0000313" key="1">
    <source>
        <dbReference type="EMBL" id="PIU51034.1"/>
    </source>
</evidence>
<proteinExistence type="predicted"/>
<dbReference type="Proteomes" id="UP000229227">
    <property type="component" value="Unassembled WGS sequence"/>
</dbReference>
<protein>
    <submittedName>
        <fullName evidence="1">Uncharacterized protein</fullName>
    </submittedName>
</protein>
<dbReference type="EMBL" id="PEWN01000106">
    <property type="protein sequence ID" value="PIU51034.1"/>
    <property type="molecule type" value="Genomic_DNA"/>
</dbReference>
<reference evidence="2" key="1">
    <citation type="submission" date="2017-09" db="EMBL/GenBank/DDBJ databases">
        <title>Depth-based differentiation of microbial function through sediment-hosted aquifers and enrichment of novel symbionts in the deep terrestrial subsurface.</title>
        <authorList>
            <person name="Probst A.J."/>
            <person name="Ladd B."/>
            <person name="Jarett J.K."/>
            <person name="Geller-Mcgrath D.E."/>
            <person name="Sieber C.M.K."/>
            <person name="Emerson J.B."/>
            <person name="Anantharaman K."/>
            <person name="Thomas B.C."/>
            <person name="Malmstrom R."/>
            <person name="Stieglmeier M."/>
            <person name="Klingl A."/>
            <person name="Woyke T."/>
            <person name="Ryan C.M."/>
            <person name="Banfield J.F."/>
        </authorList>
    </citation>
    <scope>NUCLEOTIDE SEQUENCE [LARGE SCALE GENOMIC DNA]</scope>
</reference>